<keyword evidence="3" id="KW-1185">Reference proteome</keyword>
<evidence type="ECO:0000313" key="3">
    <source>
        <dbReference type="Proteomes" id="UP001497623"/>
    </source>
</evidence>
<keyword evidence="1" id="KW-0812">Transmembrane</keyword>
<protein>
    <recommendedName>
        <fullName evidence="4">NADH dehydrogenase subunit 4L</fullName>
    </recommendedName>
</protein>
<dbReference type="EMBL" id="CAXKWB010003844">
    <property type="protein sequence ID" value="CAL4070661.1"/>
    <property type="molecule type" value="Genomic_DNA"/>
</dbReference>
<accession>A0AAV2Q8S6</accession>
<gene>
    <name evidence="2" type="ORF">MNOR_LOCUS8323</name>
</gene>
<evidence type="ECO:0008006" key="4">
    <source>
        <dbReference type="Google" id="ProtNLM"/>
    </source>
</evidence>
<proteinExistence type="predicted"/>
<name>A0AAV2Q8S6_MEGNR</name>
<keyword evidence="1" id="KW-0472">Membrane</keyword>
<dbReference type="Proteomes" id="UP001497623">
    <property type="component" value="Unassembled WGS sequence"/>
</dbReference>
<evidence type="ECO:0000256" key="1">
    <source>
        <dbReference type="SAM" id="Phobius"/>
    </source>
</evidence>
<organism evidence="2 3">
    <name type="scientific">Meganyctiphanes norvegica</name>
    <name type="common">Northern krill</name>
    <name type="synonym">Thysanopoda norvegica</name>
    <dbReference type="NCBI Taxonomy" id="48144"/>
    <lineage>
        <taxon>Eukaryota</taxon>
        <taxon>Metazoa</taxon>
        <taxon>Ecdysozoa</taxon>
        <taxon>Arthropoda</taxon>
        <taxon>Crustacea</taxon>
        <taxon>Multicrustacea</taxon>
        <taxon>Malacostraca</taxon>
        <taxon>Eumalacostraca</taxon>
        <taxon>Eucarida</taxon>
        <taxon>Euphausiacea</taxon>
        <taxon>Euphausiidae</taxon>
        <taxon>Meganyctiphanes</taxon>
    </lineage>
</organism>
<feature type="transmembrane region" description="Helical" evidence="1">
    <location>
        <begin position="98"/>
        <end position="120"/>
    </location>
</feature>
<feature type="transmembrane region" description="Helical" evidence="1">
    <location>
        <begin position="21"/>
        <end position="41"/>
    </location>
</feature>
<comment type="caution">
    <text evidence="2">The sequence shown here is derived from an EMBL/GenBank/DDBJ whole genome shotgun (WGS) entry which is preliminary data.</text>
</comment>
<sequence length="125" mass="14384">MYHKLLCTCAKTFCRGCATSWFLSNFTILLDFITIFFLWLLHLLSCILTNMFMFFSCLSQYISAVPCLFCILIDITLICSMAFRMLSTHCSIIASLPVFFSSFSKSFLLLVALIFIGLLMDVRFF</sequence>
<feature type="transmembrane region" description="Helical" evidence="1">
    <location>
        <begin position="61"/>
        <end position="86"/>
    </location>
</feature>
<dbReference type="AlphaFoldDB" id="A0AAV2Q8S6"/>
<evidence type="ECO:0000313" key="2">
    <source>
        <dbReference type="EMBL" id="CAL4070661.1"/>
    </source>
</evidence>
<keyword evidence="1" id="KW-1133">Transmembrane helix</keyword>
<reference evidence="2 3" key="1">
    <citation type="submission" date="2024-05" db="EMBL/GenBank/DDBJ databases">
        <authorList>
            <person name="Wallberg A."/>
        </authorList>
    </citation>
    <scope>NUCLEOTIDE SEQUENCE [LARGE SCALE GENOMIC DNA]</scope>
</reference>